<dbReference type="GO" id="GO:0003700">
    <property type="term" value="F:DNA-binding transcription factor activity"/>
    <property type="evidence" value="ECO:0007669"/>
    <property type="project" value="TreeGrafter"/>
</dbReference>
<dbReference type="SUPFAM" id="SSF55781">
    <property type="entry name" value="GAF domain-like"/>
    <property type="match status" value="1"/>
</dbReference>
<dbReference type="PROSITE" id="PS51077">
    <property type="entry name" value="HTH_ICLR"/>
    <property type="match status" value="1"/>
</dbReference>
<dbReference type="SUPFAM" id="SSF46785">
    <property type="entry name" value="Winged helix' DNA-binding domain"/>
    <property type="match status" value="1"/>
</dbReference>
<dbReference type="GO" id="GO:0003677">
    <property type="term" value="F:DNA binding"/>
    <property type="evidence" value="ECO:0007669"/>
    <property type="project" value="UniProtKB-KW"/>
</dbReference>
<dbReference type="InterPro" id="IPR005471">
    <property type="entry name" value="Tscrpt_reg_IclR_N"/>
</dbReference>
<protein>
    <submittedName>
        <fullName evidence="6">IclR family transcriptional regulator</fullName>
    </submittedName>
</protein>
<evidence type="ECO:0000256" key="1">
    <source>
        <dbReference type="ARBA" id="ARBA00023015"/>
    </source>
</evidence>
<dbReference type="InterPro" id="IPR029016">
    <property type="entry name" value="GAF-like_dom_sf"/>
</dbReference>
<evidence type="ECO:0000259" key="5">
    <source>
        <dbReference type="PROSITE" id="PS51078"/>
    </source>
</evidence>
<dbReference type="AlphaFoldDB" id="A0AB39HA79"/>
<dbReference type="GO" id="GO:0045892">
    <property type="term" value="P:negative regulation of DNA-templated transcription"/>
    <property type="evidence" value="ECO:0007669"/>
    <property type="project" value="TreeGrafter"/>
</dbReference>
<organism evidence="6">
    <name type="scientific">Vibrio sp. HB236076</name>
    <dbReference type="NCBI Taxonomy" id="3232307"/>
    <lineage>
        <taxon>Bacteria</taxon>
        <taxon>Pseudomonadati</taxon>
        <taxon>Pseudomonadota</taxon>
        <taxon>Gammaproteobacteria</taxon>
        <taxon>Vibrionales</taxon>
        <taxon>Vibrionaceae</taxon>
        <taxon>Vibrio</taxon>
    </lineage>
</organism>
<dbReference type="InterPro" id="IPR036390">
    <property type="entry name" value="WH_DNA-bd_sf"/>
</dbReference>
<dbReference type="InterPro" id="IPR014757">
    <property type="entry name" value="Tscrpt_reg_IclR_C"/>
</dbReference>
<dbReference type="KEGG" id="vih:AB0763_12150"/>
<evidence type="ECO:0000313" key="6">
    <source>
        <dbReference type="EMBL" id="XDK24904.1"/>
    </source>
</evidence>
<evidence type="ECO:0000256" key="3">
    <source>
        <dbReference type="ARBA" id="ARBA00023163"/>
    </source>
</evidence>
<keyword evidence="1" id="KW-0805">Transcription regulation</keyword>
<dbReference type="EMBL" id="CP162601">
    <property type="protein sequence ID" value="XDK24904.1"/>
    <property type="molecule type" value="Genomic_DNA"/>
</dbReference>
<dbReference type="RefSeq" id="WP_306102035.1">
    <property type="nucleotide sequence ID" value="NZ_CP162601.1"/>
</dbReference>
<dbReference type="PROSITE" id="PS51078">
    <property type="entry name" value="ICLR_ED"/>
    <property type="match status" value="1"/>
</dbReference>
<evidence type="ECO:0000259" key="4">
    <source>
        <dbReference type="PROSITE" id="PS51077"/>
    </source>
</evidence>
<dbReference type="InterPro" id="IPR036388">
    <property type="entry name" value="WH-like_DNA-bd_sf"/>
</dbReference>
<accession>A0AB39HA79</accession>
<keyword evidence="3" id="KW-0804">Transcription</keyword>
<keyword evidence="2" id="KW-0238">DNA-binding</keyword>
<reference evidence="6" key="1">
    <citation type="submission" date="2024-07" db="EMBL/GenBank/DDBJ databases">
        <title>Genome Analysis of a Potential Novel Vibrio Species Secreting pH- and Thermo-stable Alginate Lyase and its Application in Producing Alginate Oligosaccharides.</title>
        <authorList>
            <person name="Huang H."/>
            <person name="Bao K."/>
        </authorList>
    </citation>
    <scope>NUCLEOTIDE SEQUENCE</scope>
    <source>
        <strain evidence="6">HB236076</strain>
    </source>
</reference>
<name>A0AB39HA79_9VIBR</name>
<dbReference type="Pfam" id="PF01614">
    <property type="entry name" value="IclR_C"/>
    <property type="match status" value="1"/>
</dbReference>
<feature type="domain" description="IclR-ED" evidence="5">
    <location>
        <begin position="68"/>
        <end position="253"/>
    </location>
</feature>
<proteinExistence type="predicted"/>
<gene>
    <name evidence="6" type="ORF">AB0763_12150</name>
</gene>
<dbReference type="InterPro" id="IPR050707">
    <property type="entry name" value="HTH_MetabolicPath_Reg"/>
</dbReference>
<sequence>MSETIKSLSKALEVLECLSLFPNGTSLQTISQKSGHNKSSVHRILSTFEEMGYVSQVGMSKDYRLTTKLVQIGYSAMHSDVTGIVKPHLNQLLSNIDETVNFLSFDADHIIFKDKLEPANATFRTRTYIGLSSPMYCSAAGKCYLAFSSDEVRQAYWQRNSSTMKPLTNNTILEKDAFFAHLDEIKQRGYAIDDEENEIGISCVAVPILDRQHNPVYAISISSLTPRIRNYGFEHLANLIQQTTKQIEESING</sequence>
<dbReference type="SMART" id="SM00346">
    <property type="entry name" value="HTH_ICLR"/>
    <property type="match status" value="1"/>
</dbReference>
<dbReference type="PANTHER" id="PTHR30136">
    <property type="entry name" value="HELIX-TURN-HELIX TRANSCRIPTIONAL REGULATOR, ICLR FAMILY"/>
    <property type="match status" value="1"/>
</dbReference>
<dbReference type="Gene3D" id="3.30.450.40">
    <property type="match status" value="1"/>
</dbReference>
<dbReference type="PANTHER" id="PTHR30136:SF19">
    <property type="entry name" value="DNA-BINDING TRANSCRIPTIONAL REPRESSOR YIAJ"/>
    <property type="match status" value="1"/>
</dbReference>
<evidence type="ECO:0000256" key="2">
    <source>
        <dbReference type="ARBA" id="ARBA00023125"/>
    </source>
</evidence>
<feature type="domain" description="HTH iclR-type" evidence="4">
    <location>
        <begin position="5"/>
        <end position="67"/>
    </location>
</feature>
<dbReference type="Pfam" id="PF09339">
    <property type="entry name" value="HTH_IclR"/>
    <property type="match status" value="1"/>
</dbReference>
<dbReference type="Gene3D" id="1.10.10.10">
    <property type="entry name" value="Winged helix-like DNA-binding domain superfamily/Winged helix DNA-binding domain"/>
    <property type="match status" value="1"/>
</dbReference>